<protein>
    <submittedName>
        <fullName evidence="1">Uncharacterized protein</fullName>
    </submittedName>
</protein>
<comment type="caution">
    <text evidence="1">The sequence shown here is derived from an EMBL/GenBank/DDBJ whole genome shotgun (WGS) entry which is preliminary data.</text>
</comment>
<accession>A0AAD9PUI8</accession>
<sequence length="171" mass="19246">MFLCENCVFNKFYLAILRAIHRWSQHFVKIMIPPTSSAFWYGGAALSNEALSDERDESRLLMLAVSQGRVRVKSKDQDSLRGSINKTLTMKPTHSDRLLDQTSYTPTSHKATTVRTLTRRAEIVGASQDSWTGKTTAYEHLLRTTAAQTSLNATLTSNRTTHTPLQPLYPT</sequence>
<name>A0AAD9PUI8_ACRCE</name>
<keyword evidence="2" id="KW-1185">Reference proteome</keyword>
<dbReference type="AlphaFoldDB" id="A0AAD9PUI8"/>
<dbReference type="EMBL" id="JARQWQ010000135">
    <property type="protein sequence ID" value="KAK2548920.1"/>
    <property type="molecule type" value="Genomic_DNA"/>
</dbReference>
<reference evidence="1" key="2">
    <citation type="journal article" date="2023" name="Science">
        <title>Genomic signatures of disease resistance in endangered staghorn corals.</title>
        <authorList>
            <person name="Vollmer S.V."/>
            <person name="Selwyn J.D."/>
            <person name="Despard B.A."/>
            <person name="Roesel C.L."/>
        </authorList>
    </citation>
    <scope>NUCLEOTIDE SEQUENCE</scope>
    <source>
        <strain evidence="1">K2</strain>
    </source>
</reference>
<evidence type="ECO:0000313" key="1">
    <source>
        <dbReference type="EMBL" id="KAK2548920.1"/>
    </source>
</evidence>
<dbReference type="Proteomes" id="UP001249851">
    <property type="component" value="Unassembled WGS sequence"/>
</dbReference>
<gene>
    <name evidence="1" type="ORF">P5673_030739</name>
</gene>
<proteinExistence type="predicted"/>
<evidence type="ECO:0000313" key="2">
    <source>
        <dbReference type="Proteomes" id="UP001249851"/>
    </source>
</evidence>
<organism evidence="1 2">
    <name type="scientific">Acropora cervicornis</name>
    <name type="common">Staghorn coral</name>
    <dbReference type="NCBI Taxonomy" id="6130"/>
    <lineage>
        <taxon>Eukaryota</taxon>
        <taxon>Metazoa</taxon>
        <taxon>Cnidaria</taxon>
        <taxon>Anthozoa</taxon>
        <taxon>Hexacorallia</taxon>
        <taxon>Scleractinia</taxon>
        <taxon>Astrocoeniina</taxon>
        <taxon>Acroporidae</taxon>
        <taxon>Acropora</taxon>
    </lineage>
</organism>
<reference evidence="1" key="1">
    <citation type="journal article" date="2023" name="G3 (Bethesda)">
        <title>Whole genome assembly and annotation of the endangered Caribbean coral Acropora cervicornis.</title>
        <authorList>
            <person name="Selwyn J.D."/>
            <person name="Vollmer S.V."/>
        </authorList>
    </citation>
    <scope>NUCLEOTIDE SEQUENCE</scope>
    <source>
        <strain evidence="1">K2</strain>
    </source>
</reference>